<evidence type="ECO:0000256" key="2">
    <source>
        <dbReference type="ARBA" id="ARBA00008835"/>
    </source>
</evidence>
<dbReference type="AlphaFoldDB" id="A0A1W6N657"/>
<organism evidence="8 9">
    <name type="scientific">Candidatus Nucleicultrix amoebiphila FS5</name>
    <dbReference type="NCBI Taxonomy" id="1414854"/>
    <lineage>
        <taxon>Bacteria</taxon>
        <taxon>Pseudomonadati</taxon>
        <taxon>Pseudomonadota</taxon>
        <taxon>Alphaproteobacteria</taxon>
        <taxon>Holosporales</taxon>
        <taxon>Candidatus Nucleicultricaceae</taxon>
        <taxon>Candidatus Nucleicultrix</taxon>
    </lineage>
</organism>
<name>A0A1W6N657_9PROT</name>
<keyword evidence="5 7" id="KW-1133">Transmembrane helix</keyword>
<dbReference type="PRINTS" id="PR00949">
    <property type="entry name" value="TYPE3IMAPROT"/>
</dbReference>
<dbReference type="InterPro" id="IPR042194">
    <property type="entry name" value="FHIPEP_1"/>
</dbReference>
<keyword evidence="6 7" id="KW-0472">Membrane</keyword>
<evidence type="ECO:0000313" key="9">
    <source>
        <dbReference type="Proteomes" id="UP000237351"/>
    </source>
</evidence>
<feature type="transmembrane region" description="Helical" evidence="7">
    <location>
        <begin position="82"/>
        <end position="102"/>
    </location>
</feature>
<dbReference type="Proteomes" id="UP000237351">
    <property type="component" value="Chromosome"/>
</dbReference>
<gene>
    <name evidence="7 8" type="primary">flhA</name>
    <name evidence="8" type="ORF">GQ61_08135</name>
</gene>
<dbReference type="InterPro" id="IPR042193">
    <property type="entry name" value="FHIPEP_3"/>
</dbReference>
<evidence type="ECO:0000256" key="5">
    <source>
        <dbReference type="ARBA" id="ARBA00022989"/>
    </source>
</evidence>
<evidence type="ECO:0000256" key="4">
    <source>
        <dbReference type="ARBA" id="ARBA00022692"/>
    </source>
</evidence>
<keyword evidence="3 7" id="KW-1003">Cell membrane</keyword>
<evidence type="ECO:0000313" key="8">
    <source>
        <dbReference type="EMBL" id="ARN85262.1"/>
    </source>
</evidence>
<protein>
    <recommendedName>
        <fullName evidence="7">Flagellar biosynthesis protein FlhA</fullName>
    </recommendedName>
</protein>
<dbReference type="Gene3D" id="3.40.30.60">
    <property type="entry name" value="FHIPEP family, domain 1"/>
    <property type="match status" value="1"/>
</dbReference>
<feature type="transmembrane region" description="Helical" evidence="7">
    <location>
        <begin position="122"/>
        <end position="145"/>
    </location>
</feature>
<dbReference type="GO" id="GO:0005886">
    <property type="term" value="C:plasma membrane"/>
    <property type="evidence" value="ECO:0007669"/>
    <property type="project" value="UniProtKB-SubCell"/>
</dbReference>
<dbReference type="STRING" id="1414854.GQ61_08135"/>
<accession>A0A1W6N657</accession>
<dbReference type="Pfam" id="PF00771">
    <property type="entry name" value="FHIPEP"/>
    <property type="match status" value="1"/>
</dbReference>
<keyword evidence="9" id="KW-1185">Reference proteome</keyword>
<proteinExistence type="inferred from homology"/>
<dbReference type="PANTHER" id="PTHR30161:SF1">
    <property type="entry name" value="FLAGELLAR BIOSYNTHESIS PROTEIN FLHA-RELATED"/>
    <property type="match status" value="1"/>
</dbReference>
<feature type="transmembrane region" description="Helical" evidence="7">
    <location>
        <begin position="214"/>
        <end position="235"/>
    </location>
</feature>
<dbReference type="Gene3D" id="3.40.50.12790">
    <property type="entry name" value="FHIPEP family, domain 4"/>
    <property type="match status" value="1"/>
</dbReference>
<dbReference type="InterPro" id="IPR001712">
    <property type="entry name" value="T3SS_FHIPEP"/>
</dbReference>
<evidence type="ECO:0000256" key="6">
    <source>
        <dbReference type="ARBA" id="ARBA00023136"/>
    </source>
</evidence>
<keyword evidence="7" id="KW-0813">Transport</keyword>
<comment type="caution">
    <text evidence="7">Lacks conserved residue(s) required for the propagation of feature annotation.</text>
</comment>
<dbReference type="InterPro" id="IPR025505">
    <property type="entry name" value="FHIPEP_CS"/>
</dbReference>
<feature type="transmembrane region" description="Helical" evidence="7">
    <location>
        <begin position="27"/>
        <end position="45"/>
    </location>
</feature>
<keyword evidence="8" id="KW-0966">Cell projection</keyword>
<keyword evidence="7" id="KW-0653">Protein transport</keyword>
<dbReference type="GO" id="GO:0009306">
    <property type="term" value="P:protein secretion"/>
    <property type="evidence" value="ECO:0007669"/>
    <property type="project" value="InterPro"/>
</dbReference>
<dbReference type="PROSITE" id="PS00994">
    <property type="entry name" value="FHIPEP"/>
    <property type="match status" value="1"/>
</dbReference>
<evidence type="ECO:0000256" key="3">
    <source>
        <dbReference type="ARBA" id="ARBA00022475"/>
    </source>
</evidence>
<dbReference type="InterPro" id="IPR042196">
    <property type="entry name" value="FHIPEP_4"/>
</dbReference>
<dbReference type="GO" id="GO:0044780">
    <property type="term" value="P:bacterial-type flagellum assembly"/>
    <property type="evidence" value="ECO:0007669"/>
    <property type="project" value="InterPro"/>
</dbReference>
<comment type="similarity">
    <text evidence="2 7">Belongs to the FHIPEP (flagella/HR/invasion proteins export pore) family.</text>
</comment>
<reference evidence="8 9" key="1">
    <citation type="submission" date="2014-06" db="EMBL/GenBank/DDBJ databases">
        <title>The genome of the endonuclear symbiont Nucleicultrix amoebiphila.</title>
        <authorList>
            <person name="Schulz F."/>
            <person name="Horn M."/>
        </authorList>
    </citation>
    <scope>NUCLEOTIDE SEQUENCE [LARGE SCALE GENOMIC DNA]</scope>
    <source>
        <strain evidence="8 9">FS5</strain>
    </source>
</reference>
<dbReference type="InterPro" id="IPR006301">
    <property type="entry name" value="FlhA"/>
</dbReference>
<keyword evidence="7" id="KW-1005">Bacterial flagellum biogenesis</keyword>
<dbReference type="NCBIfam" id="TIGR01398">
    <property type="entry name" value="FlhA"/>
    <property type="match status" value="1"/>
</dbReference>
<comment type="subcellular location">
    <subcellularLocation>
        <location evidence="1 7">Cell membrane</location>
        <topology evidence="1 7">Multi-pass membrane protein</topology>
    </subcellularLocation>
</comment>
<dbReference type="OrthoDB" id="9759185at2"/>
<dbReference type="PIRSF" id="PIRSF005419">
    <property type="entry name" value="FlhA"/>
    <property type="match status" value="1"/>
</dbReference>
<feature type="transmembrane region" description="Helical" evidence="7">
    <location>
        <begin position="255"/>
        <end position="273"/>
    </location>
</feature>
<keyword evidence="4 7" id="KW-0812">Transmembrane</keyword>
<dbReference type="PANTHER" id="PTHR30161">
    <property type="entry name" value="FLAGELLAR EXPORT PROTEIN, MEMBRANE FLHA SUBUNIT-RELATED"/>
    <property type="match status" value="1"/>
</dbReference>
<comment type="function">
    <text evidence="7">Required for formation of the rod structure of the flagellar apparatus. Together with FliI and FliH, may constitute the export apparatus of flagellin.</text>
</comment>
<dbReference type="EMBL" id="CP008743">
    <property type="protein sequence ID" value="ARN85262.1"/>
    <property type="molecule type" value="Genomic_DNA"/>
</dbReference>
<dbReference type="Gene3D" id="1.10.8.540">
    <property type="entry name" value="FHIPEP family, domain 3"/>
    <property type="match status" value="1"/>
</dbReference>
<keyword evidence="8" id="KW-0282">Flagellum</keyword>
<feature type="transmembrane region" description="Helical" evidence="7">
    <location>
        <begin position="51"/>
        <end position="70"/>
    </location>
</feature>
<keyword evidence="8" id="KW-0969">Cilium</keyword>
<dbReference type="KEGG" id="naf:GQ61_08135"/>
<evidence type="ECO:0000256" key="1">
    <source>
        <dbReference type="ARBA" id="ARBA00004651"/>
    </source>
</evidence>
<sequence length="700" mass="76250">MAQVGNATISQTGSFSWMASTMKRGDIAFALGLISIIVVLIMPMPKWLLDMSLAISLAISGLVLMTVLFIEKPLEFSSFPIILLTSTMLRLSLNVASTRLILTYGHEGPSAAGEVIRAFGAFIMQGNFVIGLIVFGILVIVNFVVITKGSGRIAEVSARFTLDAMPGKQMAIDADLSSGLINEDEARKRRKELEGESSFFGAMDGAAKFVRGDAIAGLCITFINIIGGIIIGVAQRDLSFADAAQTYTLLTVGDGLVSQIPALVVSTAAGMLVSKISSEGSAEKAVFAQLSAYPTALGLSSFLMVGFSILPGIPMIPFLFLALITGAAAWRLTNPKEIPINAEDQALAIADKTKTEEETLNQTLHLDQVRLELGYGLLPLVNSGHNQKLTDQIKALRKQLAKELGFLLPTVRIQDNLQLPSNSYVIRIKEVEVGRGDLRPHMLLVLDPEGKEIRLAGESTIEPTFGLRAMWINLADKSRAEEAGYTVVDPMTVISTHLSETIKDNSSELLTFTETQKLLDEVDKPHQKLVSDMVPSQISMSGIQRVLQNLLAERVSIRDLSTILEGISEACSINRNTTFITEHVRMRLSRQICATNSNNENVVTLVTLSPEWEKNMSDALVSTDEGYHLALAPSKLQEFATKVREIFENQAIQGENPVLLTSANIRPHIRSIIERFRPLTTVLSQNEIHPKAKIKTVATI</sequence>
<keyword evidence="7" id="KW-1006">Bacterial flagellum protein export</keyword>
<evidence type="ECO:0000256" key="7">
    <source>
        <dbReference type="RuleBase" id="RU364093"/>
    </source>
</evidence>